<gene>
    <name evidence="1" type="ORF">MILVUS5_LOCUS11850</name>
</gene>
<proteinExistence type="predicted"/>
<evidence type="ECO:0000313" key="1">
    <source>
        <dbReference type="EMBL" id="CAJ2642375.1"/>
    </source>
</evidence>
<reference evidence="1" key="1">
    <citation type="submission" date="2023-10" db="EMBL/GenBank/DDBJ databases">
        <authorList>
            <person name="Rodriguez Cubillos JULIANA M."/>
            <person name="De Vega J."/>
        </authorList>
    </citation>
    <scope>NUCLEOTIDE SEQUENCE</scope>
</reference>
<accession>A0ACB0JE71</accession>
<organism evidence="1 2">
    <name type="scientific">Trifolium pratense</name>
    <name type="common">Red clover</name>
    <dbReference type="NCBI Taxonomy" id="57577"/>
    <lineage>
        <taxon>Eukaryota</taxon>
        <taxon>Viridiplantae</taxon>
        <taxon>Streptophyta</taxon>
        <taxon>Embryophyta</taxon>
        <taxon>Tracheophyta</taxon>
        <taxon>Spermatophyta</taxon>
        <taxon>Magnoliopsida</taxon>
        <taxon>eudicotyledons</taxon>
        <taxon>Gunneridae</taxon>
        <taxon>Pentapetalae</taxon>
        <taxon>rosids</taxon>
        <taxon>fabids</taxon>
        <taxon>Fabales</taxon>
        <taxon>Fabaceae</taxon>
        <taxon>Papilionoideae</taxon>
        <taxon>50 kb inversion clade</taxon>
        <taxon>NPAAA clade</taxon>
        <taxon>Hologalegina</taxon>
        <taxon>IRL clade</taxon>
        <taxon>Trifolieae</taxon>
        <taxon>Trifolium</taxon>
    </lineage>
</organism>
<comment type="caution">
    <text evidence="1">The sequence shown here is derived from an EMBL/GenBank/DDBJ whole genome shotgun (WGS) entry which is preliminary data.</text>
</comment>
<evidence type="ECO:0000313" key="2">
    <source>
        <dbReference type="Proteomes" id="UP001177021"/>
    </source>
</evidence>
<protein>
    <submittedName>
        <fullName evidence="1">Uncharacterized protein</fullName>
    </submittedName>
</protein>
<name>A0ACB0JE71_TRIPR</name>
<dbReference type="Proteomes" id="UP001177021">
    <property type="component" value="Unassembled WGS sequence"/>
</dbReference>
<keyword evidence="2" id="KW-1185">Reference proteome</keyword>
<sequence>MWVLLSESRWYNSWIQRSRKGGTSILRLNQYIMIQLFIVTRICSILQDFLAYSTYFLCLGGYTDFIGVPTRIMTLNHMNICNPATFFGIYVHSSPINLVYSDVSITTSKLKKHFQPRKSCRLVSVNLVGKNVPLYVAGSTIIVSQTGSIEVVLYALVFKL</sequence>
<dbReference type="EMBL" id="CASHSV030000024">
    <property type="protein sequence ID" value="CAJ2642375.1"/>
    <property type="molecule type" value="Genomic_DNA"/>
</dbReference>